<feature type="region of interest" description="Disordered" evidence="2">
    <location>
        <begin position="379"/>
        <end position="463"/>
    </location>
</feature>
<feature type="region of interest" description="Disordered" evidence="2">
    <location>
        <begin position="1"/>
        <end position="92"/>
    </location>
</feature>
<feature type="compositionally biased region" description="Basic residues" evidence="2">
    <location>
        <begin position="438"/>
        <end position="448"/>
    </location>
</feature>
<evidence type="ECO:0000313" key="4">
    <source>
        <dbReference type="Proteomes" id="UP000186601"/>
    </source>
</evidence>
<feature type="compositionally biased region" description="Low complexity" evidence="2">
    <location>
        <begin position="383"/>
        <end position="395"/>
    </location>
</feature>
<keyword evidence="4" id="KW-1185">Reference proteome</keyword>
<comment type="caution">
    <text evidence="3">The sequence shown here is derived from an EMBL/GenBank/DDBJ whole genome shotgun (WGS) entry which is preliminary data.</text>
</comment>
<gene>
    <name evidence="3" type="ORF">PHLCEN_2v5299</name>
</gene>
<evidence type="ECO:0000313" key="3">
    <source>
        <dbReference type="EMBL" id="PSR86951.1"/>
    </source>
</evidence>
<dbReference type="STRING" id="98765.A0A2R6P8H7"/>
<dbReference type="EMBL" id="MLYV02000521">
    <property type="protein sequence ID" value="PSR86951.1"/>
    <property type="molecule type" value="Genomic_DNA"/>
</dbReference>
<feature type="coiled-coil region" evidence="1">
    <location>
        <begin position="246"/>
        <end position="297"/>
    </location>
</feature>
<reference evidence="3 4" key="1">
    <citation type="submission" date="2018-02" db="EMBL/GenBank/DDBJ databases">
        <title>Genome sequence of the basidiomycete white-rot fungus Phlebia centrifuga.</title>
        <authorList>
            <person name="Granchi Z."/>
            <person name="Peng M."/>
            <person name="de Vries R.P."/>
            <person name="Hilden K."/>
            <person name="Makela M.R."/>
            <person name="Grigoriev I."/>
            <person name="Riley R."/>
        </authorList>
    </citation>
    <scope>NUCLEOTIDE SEQUENCE [LARGE SCALE GENOMIC DNA]</scope>
    <source>
        <strain evidence="3 4">FBCC195</strain>
    </source>
</reference>
<sequence>MEAGPSSSAHSNHVYTTSPQDSGYDDYSDAGSGFQEDDSEVEGQEKSASDYSDRYEDEVHHQKGKGKGAANGGYGPAGLGKRPATKVEKQDPKSWSDLDLSMVVALISPIGNWLTGSDHVKNLFLLLLLIFYLHQLIEAQKLRNSAKAVDQAAEVALTELRALELCYLCLTVVGPFLGAMLIRYVFAAMEGVDSLSWFSTTLFVLATGIRPWSHLITRLQERTSELHETVDLPSSEQRERETDKKLQVVMKRLDALEDDVIQLRAKAAKIAPLQEACDELNDALGDVERSLLRQERKVETTRISQGSRLAVMESNVYRLEDLQRKDLIARRSSSRATATLEIPVYPRIHYALARLFELPTKLHTIVLTYLAANPAQKTLENASSSPPHSPLHNNSDQVHYFNGTPLETIPEAADSDSDGTYVSDRVASPPSKASTLEKKRKIAGRSRSRSASGPHPSLRRQQSFSHKAYDWATAVVSWPYHCALNILIMVVPLPIQRLFT</sequence>
<dbReference type="PANTHER" id="PTHR42032:SF1">
    <property type="entry name" value="YALI0E30679P"/>
    <property type="match status" value="1"/>
</dbReference>
<proteinExistence type="predicted"/>
<dbReference type="OrthoDB" id="10263751at2759"/>
<dbReference type="AlphaFoldDB" id="A0A2R6P8H7"/>
<dbReference type="PANTHER" id="PTHR42032">
    <property type="entry name" value="YALI0E30679P"/>
    <property type="match status" value="1"/>
</dbReference>
<feature type="compositionally biased region" description="Polar residues" evidence="2">
    <location>
        <begin position="1"/>
        <end position="20"/>
    </location>
</feature>
<keyword evidence="1" id="KW-0175">Coiled coil</keyword>
<evidence type="ECO:0000256" key="1">
    <source>
        <dbReference type="SAM" id="Coils"/>
    </source>
</evidence>
<accession>A0A2R6P8H7</accession>
<protein>
    <submittedName>
        <fullName evidence="3">Uncharacterized protein</fullName>
    </submittedName>
</protein>
<feature type="compositionally biased region" description="Gly residues" evidence="2">
    <location>
        <begin position="67"/>
        <end position="78"/>
    </location>
</feature>
<name>A0A2R6P8H7_9APHY</name>
<organism evidence="3 4">
    <name type="scientific">Hermanssonia centrifuga</name>
    <dbReference type="NCBI Taxonomy" id="98765"/>
    <lineage>
        <taxon>Eukaryota</taxon>
        <taxon>Fungi</taxon>
        <taxon>Dikarya</taxon>
        <taxon>Basidiomycota</taxon>
        <taxon>Agaricomycotina</taxon>
        <taxon>Agaricomycetes</taxon>
        <taxon>Polyporales</taxon>
        <taxon>Meruliaceae</taxon>
        <taxon>Hermanssonia</taxon>
    </lineage>
</organism>
<feature type="compositionally biased region" description="Basic and acidic residues" evidence="2">
    <location>
        <begin position="43"/>
        <end position="61"/>
    </location>
</feature>
<dbReference type="Proteomes" id="UP000186601">
    <property type="component" value="Unassembled WGS sequence"/>
</dbReference>
<evidence type="ECO:0000256" key="2">
    <source>
        <dbReference type="SAM" id="MobiDB-lite"/>
    </source>
</evidence>